<reference evidence="2 3" key="1">
    <citation type="submission" date="2024-08" db="EMBL/GenBank/DDBJ databases">
        <authorList>
            <person name="Cucini C."/>
            <person name="Frati F."/>
        </authorList>
    </citation>
    <scope>NUCLEOTIDE SEQUENCE [LARGE SCALE GENOMIC DNA]</scope>
</reference>
<feature type="compositionally biased region" description="Basic and acidic residues" evidence="1">
    <location>
        <begin position="95"/>
        <end position="109"/>
    </location>
</feature>
<feature type="compositionally biased region" description="Basic and acidic residues" evidence="1">
    <location>
        <begin position="54"/>
        <end position="68"/>
    </location>
</feature>
<feature type="compositionally biased region" description="Polar residues" evidence="1">
    <location>
        <begin position="204"/>
        <end position="214"/>
    </location>
</feature>
<organism evidence="2 3">
    <name type="scientific">Orchesella dallaii</name>
    <dbReference type="NCBI Taxonomy" id="48710"/>
    <lineage>
        <taxon>Eukaryota</taxon>
        <taxon>Metazoa</taxon>
        <taxon>Ecdysozoa</taxon>
        <taxon>Arthropoda</taxon>
        <taxon>Hexapoda</taxon>
        <taxon>Collembola</taxon>
        <taxon>Entomobryomorpha</taxon>
        <taxon>Entomobryoidea</taxon>
        <taxon>Orchesellidae</taxon>
        <taxon>Orchesellinae</taxon>
        <taxon>Orchesella</taxon>
    </lineage>
</organism>
<feature type="compositionally biased region" description="Basic residues" evidence="1">
    <location>
        <begin position="69"/>
        <end position="78"/>
    </location>
</feature>
<feature type="region of interest" description="Disordered" evidence="1">
    <location>
        <begin position="22"/>
        <end position="127"/>
    </location>
</feature>
<keyword evidence="3" id="KW-1185">Reference proteome</keyword>
<feature type="compositionally biased region" description="Basic and acidic residues" evidence="1">
    <location>
        <begin position="288"/>
        <end position="299"/>
    </location>
</feature>
<gene>
    <name evidence="2" type="ORF">ODALV1_LOCUS5352</name>
</gene>
<protein>
    <submittedName>
        <fullName evidence="2">Uncharacterized protein</fullName>
    </submittedName>
</protein>
<feature type="region of interest" description="Disordered" evidence="1">
    <location>
        <begin position="177"/>
        <end position="416"/>
    </location>
</feature>
<feature type="compositionally biased region" description="Basic and acidic residues" evidence="1">
    <location>
        <begin position="25"/>
        <end position="36"/>
    </location>
</feature>
<dbReference type="EMBL" id="CAXLJM020000016">
    <property type="protein sequence ID" value="CAL8082927.1"/>
    <property type="molecule type" value="Genomic_DNA"/>
</dbReference>
<feature type="compositionally biased region" description="Basic and acidic residues" evidence="1">
    <location>
        <begin position="318"/>
        <end position="342"/>
    </location>
</feature>
<feature type="compositionally biased region" description="Basic and acidic residues" evidence="1">
    <location>
        <begin position="189"/>
        <end position="199"/>
    </location>
</feature>
<name>A0ABP1Q2Y3_9HEXA</name>
<sequence length="556" mass="62443">MPKRKKVVEVKVEVPDDYEATQIKAECDSQEVKGTPENDGNPFSRNLRPRKTKCYAEKESPDLEERRVSKVPRRKRRIGSTASENAPETDLEVIDQNKVEVETQRKVQEKPPVQVKPAEQPRPEQKKTILDAVNLPFRDIRLELENLQFPIPSAGPTLSLASKLFSSSNTRKAVAEIKHNHARKRPKKVLLERKIKTEPLEVLATNNEDNSETNPAHGAPNLSTNDNDNNVVASTAPKPKPKRKRKKPQPMSSDKQTEENQNEQVVIKVEAEIKVDNDDDQGCDNAEGECKTTHPDVTKKPASRSKSKGKSETSTSAEESKPDETVVKETDSIDEANQEKKPANAAISKRPKNRPKLLPIAPNTATSAPSAPTNVIDEQSKIDDDIRDLDADEDTSFPARRAFPRGRKSKLLSSRTGRKEVIHTDEAIDPEDIRGFEHVERYVPPAGSRLPKFWDSEDEVSDDENNDNFRRIMCGFGTNCRIHEVIRPASEIVRRLKELQNTFGGTRTLPLFHHGSNEPSDVNHENSDADAGGSGKKMPILWHNDPVYFKYANNFP</sequence>
<evidence type="ECO:0000256" key="1">
    <source>
        <dbReference type="SAM" id="MobiDB-lite"/>
    </source>
</evidence>
<dbReference type="Proteomes" id="UP001642540">
    <property type="component" value="Unassembled WGS sequence"/>
</dbReference>
<accession>A0ABP1Q2Y3</accession>
<proteinExistence type="predicted"/>
<evidence type="ECO:0000313" key="3">
    <source>
        <dbReference type="Proteomes" id="UP001642540"/>
    </source>
</evidence>
<feature type="region of interest" description="Disordered" evidence="1">
    <location>
        <begin position="510"/>
        <end position="535"/>
    </location>
</feature>
<feature type="compositionally biased region" description="Low complexity" evidence="1">
    <location>
        <begin position="361"/>
        <end position="374"/>
    </location>
</feature>
<feature type="compositionally biased region" description="Basic residues" evidence="1">
    <location>
        <begin position="239"/>
        <end position="248"/>
    </location>
</feature>
<feature type="compositionally biased region" description="Polar residues" evidence="1">
    <location>
        <begin position="221"/>
        <end position="233"/>
    </location>
</feature>
<comment type="caution">
    <text evidence="2">The sequence shown here is derived from an EMBL/GenBank/DDBJ whole genome shotgun (WGS) entry which is preliminary data.</text>
</comment>
<evidence type="ECO:0000313" key="2">
    <source>
        <dbReference type="EMBL" id="CAL8082927.1"/>
    </source>
</evidence>
<feature type="compositionally biased region" description="Acidic residues" evidence="1">
    <location>
        <begin position="385"/>
        <end position="395"/>
    </location>
</feature>